<reference evidence="2" key="1">
    <citation type="submission" date="2017-06" db="EMBL/GenBank/DDBJ databases">
        <authorList>
            <person name="Varghese N."/>
            <person name="Submissions S."/>
        </authorList>
    </citation>
    <scope>NUCLEOTIDE SEQUENCE [LARGE SCALE GENOMIC DNA]</scope>
    <source>
        <strain evidence="2">DSM 137</strain>
    </source>
</reference>
<dbReference type="SUPFAM" id="SSF53335">
    <property type="entry name" value="S-adenosyl-L-methionine-dependent methyltransferases"/>
    <property type="match status" value="1"/>
</dbReference>
<dbReference type="Gene3D" id="3.40.50.150">
    <property type="entry name" value="Vaccinia Virus protein VP39"/>
    <property type="match status" value="1"/>
</dbReference>
<keyword evidence="1" id="KW-0489">Methyltransferase</keyword>
<dbReference type="Proteomes" id="UP000198418">
    <property type="component" value="Unassembled WGS sequence"/>
</dbReference>
<name>A0A212Q0D9_RHOAC</name>
<accession>A0A212Q0D9</accession>
<evidence type="ECO:0000313" key="1">
    <source>
        <dbReference type="EMBL" id="SNB52753.1"/>
    </source>
</evidence>
<dbReference type="EMBL" id="FYDG01000001">
    <property type="protein sequence ID" value="SNB52753.1"/>
    <property type="molecule type" value="Genomic_DNA"/>
</dbReference>
<keyword evidence="2" id="KW-1185">Reference proteome</keyword>
<organism evidence="1 2">
    <name type="scientific">Rhodoblastus acidophilus</name>
    <name type="common">Rhodopseudomonas acidophila</name>
    <dbReference type="NCBI Taxonomy" id="1074"/>
    <lineage>
        <taxon>Bacteria</taxon>
        <taxon>Pseudomonadati</taxon>
        <taxon>Pseudomonadota</taxon>
        <taxon>Alphaproteobacteria</taxon>
        <taxon>Hyphomicrobiales</taxon>
        <taxon>Rhodoblastaceae</taxon>
        <taxon>Rhodoblastus</taxon>
    </lineage>
</organism>
<protein>
    <submittedName>
        <fullName evidence="1">Methyltransferase domain-containing protein</fullName>
    </submittedName>
</protein>
<proteinExistence type="predicted"/>
<dbReference type="InterPro" id="IPR029063">
    <property type="entry name" value="SAM-dependent_MTases_sf"/>
</dbReference>
<dbReference type="AlphaFoldDB" id="A0A212Q0D9"/>
<gene>
    <name evidence="1" type="ORF">SAMN06265338_101310</name>
</gene>
<evidence type="ECO:0000313" key="2">
    <source>
        <dbReference type="Proteomes" id="UP000198418"/>
    </source>
</evidence>
<dbReference type="Pfam" id="PF13489">
    <property type="entry name" value="Methyltransf_23"/>
    <property type="match status" value="1"/>
</dbReference>
<dbReference type="GO" id="GO:0008168">
    <property type="term" value="F:methyltransferase activity"/>
    <property type="evidence" value="ECO:0007669"/>
    <property type="project" value="UniProtKB-KW"/>
</dbReference>
<keyword evidence="1" id="KW-0808">Transferase</keyword>
<dbReference type="GO" id="GO:0032259">
    <property type="term" value="P:methylation"/>
    <property type="evidence" value="ECO:0007669"/>
    <property type="project" value="UniProtKB-KW"/>
</dbReference>
<dbReference type="CDD" id="cd02440">
    <property type="entry name" value="AdoMet_MTases"/>
    <property type="match status" value="1"/>
</dbReference>
<sequence>MNYLTASLALKAASLSPQTRAAYHFLARLKSKRRPFQKTHVDWLLSSLPNTPMKILELGTGWTSTYGIIPSLARQDCKFVCFDVKDIRHTCSKFKESLNYNISEYFSNEGRDSEISKKIVRAISKDNIDDIYSEFGVDYCVNEEGVPPYRDGEFDVIYSFDVLEHIPADAFSRIAKKWYDILRPGGRFMARVSLCDHTSYWADRSIDKRYLGYSQSVWRNILENDVQYINRLSASQIVEIIEDVGFVTLEKSAEQIVGDFRVHPSYKWQSDTDLRALSLLYIGKKP</sequence>